<evidence type="ECO:0000256" key="2">
    <source>
        <dbReference type="ARBA" id="ARBA00022801"/>
    </source>
</evidence>
<dbReference type="Pfam" id="PF01150">
    <property type="entry name" value="GDA1_CD39"/>
    <property type="match status" value="1"/>
</dbReference>
<evidence type="ECO:0000313" key="8">
    <source>
        <dbReference type="WBParaSite" id="SSTP_0000630800.1"/>
    </source>
</evidence>
<keyword evidence="4" id="KW-0547">Nucleotide-binding</keyword>
<dbReference type="STRING" id="6248.A0A0K0E9X6"/>
<accession>A0A0K0E9X6</accession>
<dbReference type="PROSITE" id="PS01238">
    <property type="entry name" value="GDA1_CD39_NTPASE"/>
    <property type="match status" value="1"/>
</dbReference>
<evidence type="ECO:0000256" key="4">
    <source>
        <dbReference type="PIRSR" id="PIRSR600407-2"/>
    </source>
</evidence>
<dbReference type="GO" id="GO:0016787">
    <property type="term" value="F:hydrolase activity"/>
    <property type="evidence" value="ECO:0007669"/>
    <property type="project" value="UniProtKB-KW"/>
</dbReference>
<name>A0A0K0E9X6_STRER</name>
<feature type="active site" description="Proton acceptor" evidence="3">
    <location>
        <position position="205"/>
    </location>
</feature>
<dbReference type="GO" id="GO:0005524">
    <property type="term" value="F:ATP binding"/>
    <property type="evidence" value="ECO:0007669"/>
    <property type="project" value="UniProtKB-KW"/>
</dbReference>
<sequence>MTSSNDTKKISLFQTKNLFSFKFSIICSIFGIIVAYFLLPNEITSIKKDEFKKITNTNVPYKDLSISNFYNENEITNFYVVVIDAGSTGTRLHLFHSIHDGSTINPTTFSIQSETFLEVKPGLSNFANNPKEAALKVKILIEKAQQTIPKHLWKHTPVTLKATAGLRLLKDNTANDILEKVSEVLKDSGFILFEDAVNIMPGVNEGVYAWITLNFLTNRVEGVVFNNNAEKLPYLEKTSTAATMDLGGGSTQLTFLPNDLSIFNNIKTNINDYMFKTNFFGRNIQLYSHSYLGNGLVASRLGVSLLHKNSNERYLRTPCLPHNFNIENWNYGDKNWTVNGVIDYSFDKCLELNKIYIQQITEVKPIQELFEKDIFGFSYFYDRGLQAGLIPNSNKQLGGYINVVDYKNAAKRVCTYKKEDLGPEHWRPWQCHDLTYIYTLLHHGYGLPDDKKIYLAKKLRGMEMSWALGASYDLLTTYYEKHVI</sequence>
<dbReference type="Proteomes" id="UP000035681">
    <property type="component" value="Unplaced"/>
</dbReference>
<evidence type="ECO:0000313" key="9">
    <source>
        <dbReference type="WBParaSite" id="TCONS_00014854.p1"/>
    </source>
</evidence>
<dbReference type="PANTHER" id="PTHR11782:SF127">
    <property type="entry name" value="NTPASE, ISOFORM F"/>
    <property type="match status" value="1"/>
</dbReference>
<comment type="similarity">
    <text evidence="1 5">Belongs to the GDA1/CD39 NTPase family.</text>
</comment>
<keyword evidence="6" id="KW-1133">Transmembrane helix</keyword>
<evidence type="ECO:0000256" key="1">
    <source>
        <dbReference type="ARBA" id="ARBA00009283"/>
    </source>
</evidence>
<dbReference type="CDD" id="cd24046">
    <property type="entry name" value="ASKHA_NBD_NTPDase5-like"/>
    <property type="match status" value="1"/>
</dbReference>
<dbReference type="WBParaSite" id="TCONS_00014854.p1">
    <property type="protein sequence ID" value="TCONS_00014854.p1"/>
    <property type="gene ID" value="XLOC_010067"/>
</dbReference>
<dbReference type="Gene3D" id="3.30.420.150">
    <property type="entry name" value="Exopolyphosphatase. Domain 2"/>
    <property type="match status" value="1"/>
</dbReference>
<feature type="binding site" evidence="4">
    <location>
        <begin position="248"/>
        <end position="252"/>
    </location>
    <ligand>
        <name>ATP</name>
        <dbReference type="ChEBI" id="CHEBI:30616"/>
    </ligand>
</feature>
<reference evidence="8" key="1">
    <citation type="submission" date="2015-08" db="UniProtKB">
        <authorList>
            <consortium name="WormBaseParasite"/>
        </authorList>
    </citation>
    <scope>IDENTIFICATION</scope>
</reference>
<feature type="transmembrane region" description="Helical" evidence="6">
    <location>
        <begin position="21"/>
        <end position="39"/>
    </location>
</feature>
<dbReference type="WBParaSite" id="SSTP_0000630800.1">
    <property type="protein sequence ID" value="SSTP_0000630800.1"/>
    <property type="gene ID" value="SSTP_0000630800"/>
</dbReference>
<evidence type="ECO:0000256" key="5">
    <source>
        <dbReference type="RuleBase" id="RU003833"/>
    </source>
</evidence>
<proteinExistence type="inferred from homology"/>
<dbReference type="Gene3D" id="3.30.420.40">
    <property type="match status" value="1"/>
</dbReference>
<evidence type="ECO:0000256" key="6">
    <source>
        <dbReference type="SAM" id="Phobius"/>
    </source>
</evidence>
<dbReference type="AlphaFoldDB" id="A0A0K0E9X6"/>
<keyword evidence="6" id="KW-0812">Transmembrane</keyword>
<keyword evidence="4" id="KW-0067">ATP-binding</keyword>
<dbReference type="InterPro" id="IPR000407">
    <property type="entry name" value="GDA1_CD39_NTPase"/>
</dbReference>
<organism evidence="8">
    <name type="scientific">Strongyloides stercoralis</name>
    <name type="common">Threadworm</name>
    <dbReference type="NCBI Taxonomy" id="6248"/>
    <lineage>
        <taxon>Eukaryota</taxon>
        <taxon>Metazoa</taxon>
        <taxon>Ecdysozoa</taxon>
        <taxon>Nematoda</taxon>
        <taxon>Chromadorea</taxon>
        <taxon>Rhabditida</taxon>
        <taxon>Tylenchina</taxon>
        <taxon>Panagrolaimomorpha</taxon>
        <taxon>Strongyloidoidea</taxon>
        <taxon>Strongyloididae</taxon>
        <taxon>Strongyloides</taxon>
    </lineage>
</organism>
<evidence type="ECO:0000256" key="3">
    <source>
        <dbReference type="PIRSR" id="PIRSR600407-1"/>
    </source>
</evidence>
<protein>
    <submittedName>
        <fullName evidence="9">Nucleoside diphosphate phosphatase</fullName>
    </submittedName>
    <submittedName>
        <fullName evidence="8">Nucleoside phosphatase GDA1/CD39</fullName>
    </submittedName>
</protein>
<keyword evidence="7" id="KW-1185">Reference proteome</keyword>
<evidence type="ECO:0000313" key="7">
    <source>
        <dbReference type="Proteomes" id="UP000035681"/>
    </source>
</evidence>
<keyword evidence="6" id="KW-0472">Membrane</keyword>
<keyword evidence="2 5" id="KW-0378">Hydrolase</keyword>
<dbReference type="PANTHER" id="PTHR11782">
    <property type="entry name" value="ADENOSINE/GUANOSINE DIPHOSPHATASE"/>
    <property type="match status" value="1"/>
</dbReference>